<dbReference type="GO" id="GO:0005814">
    <property type="term" value="C:centriole"/>
    <property type="evidence" value="ECO:0007669"/>
    <property type="project" value="TreeGrafter"/>
</dbReference>
<dbReference type="GO" id="GO:0034454">
    <property type="term" value="P:microtubule anchoring at centrosome"/>
    <property type="evidence" value="ECO:0007669"/>
    <property type="project" value="TreeGrafter"/>
</dbReference>
<dbReference type="GO" id="GO:0090222">
    <property type="term" value="P:centrosome-templated microtubule nucleation"/>
    <property type="evidence" value="ECO:0007669"/>
    <property type="project" value="TreeGrafter"/>
</dbReference>
<keyword evidence="5" id="KW-0175">Coiled coil</keyword>
<feature type="coiled-coil region" evidence="5">
    <location>
        <begin position="925"/>
        <end position="987"/>
    </location>
</feature>
<organism evidence="8 9">
    <name type="scientific">Esox lucius</name>
    <name type="common">Northern pike</name>
    <dbReference type="NCBI Taxonomy" id="8010"/>
    <lineage>
        <taxon>Eukaryota</taxon>
        <taxon>Metazoa</taxon>
        <taxon>Chordata</taxon>
        <taxon>Craniata</taxon>
        <taxon>Vertebrata</taxon>
        <taxon>Euteleostomi</taxon>
        <taxon>Actinopterygii</taxon>
        <taxon>Neopterygii</taxon>
        <taxon>Teleostei</taxon>
        <taxon>Protacanthopterygii</taxon>
        <taxon>Esociformes</taxon>
        <taxon>Esocidae</taxon>
        <taxon>Esox</taxon>
    </lineage>
</organism>
<dbReference type="GO" id="GO:0005509">
    <property type="term" value="F:calcium ion binding"/>
    <property type="evidence" value="ECO:0007669"/>
    <property type="project" value="InterPro"/>
</dbReference>
<dbReference type="STRING" id="8010.ENSELUP00000020590"/>
<dbReference type="Bgee" id="ENSELUG00000019932">
    <property type="expression patterns" value="Expressed in camera-type eye and 14 other cell types or tissues"/>
</dbReference>
<reference evidence="9" key="1">
    <citation type="journal article" date="2014" name="PLoS ONE">
        <title>The genome and linkage map of the northern pike (Esox lucius): conserved synteny revealed between the salmonid sister group and the Neoteleostei.</title>
        <authorList>
            <person name="Rondeau E.B."/>
            <person name="Minkley D.R."/>
            <person name="Leong J.S."/>
            <person name="Messmer A.M."/>
            <person name="Jantzen J.R."/>
            <person name="von Schalburg K.R."/>
            <person name="Lemon C."/>
            <person name="Bird N.H."/>
            <person name="Koop B.F."/>
        </authorList>
    </citation>
    <scope>NUCLEOTIDE SEQUENCE</scope>
</reference>
<evidence type="ECO:0000313" key="8">
    <source>
        <dbReference type="Ensembl" id="ENSELUP00000020590.3"/>
    </source>
</evidence>
<dbReference type="InterPro" id="IPR011992">
    <property type="entry name" value="EF-hand-dom_pair"/>
</dbReference>
<keyword evidence="9" id="KW-1185">Reference proteome</keyword>
<dbReference type="GO" id="GO:0097539">
    <property type="term" value="C:ciliary transition fiber"/>
    <property type="evidence" value="ECO:0007669"/>
    <property type="project" value="TreeGrafter"/>
</dbReference>
<feature type="coiled-coil region" evidence="5">
    <location>
        <begin position="594"/>
        <end position="743"/>
    </location>
</feature>
<evidence type="ECO:0000259" key="7">
    <source>
        <dbReference type="PROSITE" id="PS50222"/>
    </source>
</evidence>
<comment type="subcellular location">
    <subcellularLocation>
        <location evidence="1">Cytoplasm</location>
        <location evidence="1">Cytoskeleton</location>
        <location evidence="1">Microtubule organizing center</location>
        <location evidence="1">Centrosome</location>
    </subcellularLocation>
</comment>
<dbReference type="GO" id="GO:0051642">
    <property type="term" value="P:centrosome localization"/>
    <property type="evidence" value="ECO:0007669"/>
    <property type="project" value="TreeGrafter"/>
</dbReference>
<dbReference type="OMA" id="QKVELLX"/>
<feature type="coiled-coil region" evidence="5">
    <location>
        <begin position="409"/>
        <end position="546"/>
    </location>
</feature>
<gene>
    <name evidence="8" type="primary">NIN</name>
</gene>
<reference evidence="8" key="4">
    <citation type="submission" date="2025-09" db="UniProtKB">
        <authorList>
            <consortium name="Ensembl"/>
        </authorList>
    </citation>
    <scope>IDENTIFICATION</scope>
</reference>
<protein>
    <recommendedName>
        <fullName evidence="7">EF-hand domain-containing protein</fullName>
    </recommendedName>
</protein>
<accession>A0A3P8YVQ2</accession>
<dbReference type="PANTHER" id="PTHR18905:SF11">
    <property type="entry name" value="NINEIN"/>
    <property type="match status" value="1"/>
</dbReference>
<evidence type="ECO:0000256" key="6">
    <source>
        <dbReference type="SAM" id="MobiDB-lite"/>
    </source>
</evidence>
<dbReference type="PANTHER" id="PTHR18905">
    <property type="entry name" value="NINEIN"/>
    <property type="match status" value="1"/>
</dbReference>
<dbReference type="GO" id="GO:0097431">
    <property type="term" value="C:mitotic spindle pole"/>
    <property type="evidence" value="ECO:0007669"/>
    <property type="project" value="TreeGrafter"/>
</dbReference>
<keyword evidence="2" id="KW-0963">Cytoplasm</keyword>
<dbReference type="GeneTree" id="ENSGT00660000095541"/>
<reference evidence="8" key="3">
    <citation type="submission" date="2025-08" db="UniProtKB">
        <authorList>
            <consortium name="Ensembl"/>
        </authorList>
    </citation>
    <scope>IDENTIFICATION</scope>
</reference>
<feature type="domain" description="EF-hand" evidence="7">
    <location>
        <begin position="8"/>
        <end position="43"/>
    </location>
</feature>
<dbReference type="PROSITE" id="PS50222">
    <property type="entry name" value="EF_HAND_2"/>
    <property type="match status" value="1"/>
</dbReference>
<feature type="coiled-coil region" evidence="5">
    <location>
        <begin position="802"/>
        <end position="885"/>
    </location>
</feature>
<feature type="coiled-coil region" evidence="5">
    <location>
        <begin position="344"/>
        <end position="385"/>
    </location>
</feature>
<dbReference type="Ensembl" id="ENSELUT00000031078.3">
    <property type="protein sequence ID" value="ENSELUP00000020590.3"/>
    <property type="gene ID" value="ENSELUG00000019932.3"/>
</dbReference>
<evidence type="ECO:0000256" key="4">
    <source>
        <dbReference type="ARBA" id="ARBA00023212"/>
    </source>
</evidence>
<dbReference type="InterPro" id="IPR002048">
    <property type="entry name" value="EF_hand_dom"/>
</dbReference>
<evidence type="ECO:0000256" key="2">
    <source>
        <dbReference type="ARBA" id="ARBA00022490"/>
    </source>
</evidence>
<evidence type="ECO:0000256" key="5">
    <source>
        <dbReference type="SAM" id="Coils"/>
    </source>
</evidence>
<reference evidence="8" key="2">
    <citation type="submission" date="2020-02" db="EMBL/GenBank/DDBJ databases">
        <title>Esox lucius (northern pike) genome, fEsoLuc1, primary haplotype.</title>
        <authorList>
            <person name="Myers G."/>
            <person name="Karagic N."/>
            <person name="Meyer A."/>
            <person name="Pippel M."/>
            <person name="Reichard M."/>
            <person name="Winkler S."/>
            <person name="Tracey A."/>
            <person name="Sims Y."/>
            <person name="Howe K."/>
            <person name="Rhie A."/>
            <person name="Formenti G."/>
            <person name="Durbin R."/>
            <person name="Fedrigo O."/>
            <person name="Jarvis E.D."/>
        </authorList>
    </citation>
    <scope>NUCLEOTIDE SEQUENCE [LARGE SCALE GENOMIC DNA]</scope>
</reference>
<proteinExistence type="predicted"/>
<evidence type="ECO:0000313" key="9">
    <source>
        <dbReference type="Proteomes" id="UP000265140"/>
    </source>
</evidence>
<dbReference type="Proteomes" id="UP000265140">
    <property type="component" value="Chromosome 15"/>
</dbReference>
<evidence type="ECO:0000256" key="3">
    <source>
        <dbReference type="ARBA" id="ARBA00022553"/>
    </source>
</evidence>
<keyword evidence="3" id="KW-0597">Phosphoprotein</keyword>
<dbReference type="Gene3D" id="1.10.238.10">
    <property type="entry name" value="EF-hand"/>
    <property type="match status" value="1"/>
</dbReference>
<feature type="region of interest" description="Disordered" evidence="6">
    <location>
        <begin position="153"/>
        <end position="172"/>
    </location>
</feature>
<evidence type="ECO:0000256" key="1">
    <source>
        <dbReference type="ARBA" id="ARBA00004300"/>
    </source>
</evidence>
<feature type="coiled-coil region" evidence="5">
    <location>
        <begin position="1021"/>
        <end position="1090"/>
    </location>
</feature>
<dbReference type="SUPFAM" id="SSF47473">
    <property type="entry name" value="EF-hand"/>
    <property type="match status" value="1"/>
</dbReference>
<dbReference type="GO" id="GO:0000242">
    <property type="term" value="C:pericentriolar material"/>
    <property type="evidence" value="ECO:0007669"/>
    <property type="project" value="TreeGrafter"/>
</dbReference>
<name>A0A3P8YVQ2_ESOLU</name>
<dbReference type="AlphaFoldDB" id="A0A3P8YVQ2"/>
<sequence>MDESQQDQYEERLKEVFNGFDATGAGSLCPEELSALCQALHLEDATPTLLRALLQNPDRPSGRVEFDQFKNALILVLSTTLGAAPPPNSPEVQAKFVRGSKRYGRRSTPEFMETMADVSAVVGSEAPGQDPEDQDDSTVPRKREFEAEGQLHLWNPDEPSTPRGSITPLSSRMEDRVRQACEDLSLSWDECASHSELLALCDHLGLEVTEDVLQVLPGDEVMSVQAFASWYLSHAKPATPSASTPYRQLKRLHSSQPFDETGRRTSTFSSTIGMRLFSTLDDGTGFTPAEYILDAWLEEGIENGPDILQALDFDLEGKVNLSDLTLALENELHMTKNGTHQAALVSFKAEIRSLLEQVDRERREKEKIRSDLEKAERLKTQLATEVDEHHTAIERINDLNLRKLEEEHREKLVSVRSELIREMDQMQQQAGLQREELESEMEKIRDDETFLRDHLSRTVKESRRLEMELLDSTEKLVEAENQVTKLQRNLDNILKEKFGDLDPGSAEFFLQEERIRQLRSSYEEQCRELQDRIDELQTELKEYQSLGRTSQFGLKASLSEELESKSPGMESDPGIGSEEGQPLFSISLEAEMMLEQLKENHLRETEQLQAQLESKVSKLTALEAQRMEADLGFDAEFQELRKLHALELNNLDQQNEELLQTKLDEERQKHQEEKVEMQRVLLEEWKREKVDLEQRHEEGVKAKLEEVSVRFQAEREELEMRLKEEWEREKAQLDEQNTESLQTALEAETLRLVKEQEGREARLTGQWELERAQLQQCQEEAFLTRLAEERLKQQDEVERRLMEEWDRERLQLQEEYEEMLQERIQEERERLAEEKEDLEKRLGQMMEEEKERLEEAHRQAMQDLGAKHSEEREQLSRLLDKLREDIAEQRWPLFVQTQVLDESLQFVNLQSAHLKSDLRMSRHEKDALKQEVISLHKQLQKVSDKNQVLEMALHSSGYQSQHKKMYRDELARLVEQEQHLLRQENERLALELHNTKGDLHHTRERVRNAAMDGGGRAMIMMMKMEERMKEIELSLRNVKLLLKEKVSQLKDQLHKNGKADSLIKDLYVENAQLLKALEMTEQRQKVAEKKNYLLEEKICTLNKIVRDMSPSPLPTLPYHYTCS</sequence>
<keyword evidence="4" id="KW-0206">Cytoskeleton</keyword>